<reference evidence="1" key="1">
    <citation type="submission" date="2022-06" db="EMBL/GenBank/DDBJ databases">
        <title>Characterization of Erwinia amylovora bacteriophages.</title>
        <authorList>
            <person name="Besarab N.V."/>
            <person name="Letarov A.V."/>
            <person name="Babenko V.V."/>
            <person name="Kulikov E.E."/>
            <person name="Belalov I.S."/>
            <person name="Lagonenko A.L."/>
        </authorList>
    </citation>
    <scope>NUCLEOTIDE SEQUENCE</scope>
</reference>
<name>A0A9E7NQ16_9CAUD</name>
<accession>A0A9E7NQ16</accession>
<keyword evidence="2" id="KW-1185">Reference proteome</keyword>
<sequence length="46" mass="5638">MLRGHYVHLVVSRLVGIQIVKERYIVLLSEFTSYHFLFRRVKRYVD</sequence>
<evidence type="ECO:0000313" key="1">
    <source>
        <dbReference type="EMBL" id="UTQ80069.1"/>
    </source>
</evidence>
<gene>
    <name evidence="1" type="ORF">14Stepyanka_00050</name>
</gene>
<dbReference type="Proteomes" id="UP001059605">
    <property type="component" value="Genome"/>
</dbReference>
<protein>
    <submittedName>
        <fullName evidence="1">Uncharacterized protein</fullName>
    </submittedName>
</protein>
<organism evidence="1 2">
    <name type="scientific">Erwinia phage Stepyanka</name>
    <dbReference type="NCBI Taxonomy" id="2961688"/>
    <lineage>
        <taxon>Viruses</taxon>
        <taxon>Duplodnaviria</taxon>
        <taxon>Heunggongvirae</taxon>
        <taxon>Uroviricota</taxon>
        <taxon>Caudoviricetes</taxon>
        <taxon>Autographivirales</taxon>
        <taxon>Autotranscriptaviridae</taxon>
        <taxon>Studiervirinae</taxon>
        <taxon>Elunavirus</taxon>
        <taxon>Elunavirus stepyanka</taxon>
    </lineage>
</organism>
<proteinExistence type="predicted"/>
<dbReference type="EMBL" id="ON715521">
    <property type="protein sequence ID" value="UTQ80069.1"/>
    <property type="molecule type" value="Genomic_DNA"/>
</dbReference>
<evidence type="ECO:0000313" key="2">
    <source>
        <dbReference type="Proteomes" id="UP001059605"/>
    </source>
</evidence>